<dbReference type="AlphaFoldDB" id="A0A016WQA5"/>
<sequence>MSVTLTCLRYLYCALLPILSITAEDCSRFKRSRGMDLLILLYSFLVKLTAVVSVKHCYQCSDANIETHYGVFFVNPRVLQDGNRSELKKCDRFNVPVVECNGTCFSLNVTSLHVKDREVLPFGTAYGCSQYVLSEEIEDLPGCTKKDILLRTIPPYVVQAEYCKCDGDMCNSISYIVPAPPQRTSSGKQHFFVNYVKNPDNAVSYTFPSFLLALSLFA</sequence>
<protein>
    <submittedName>
        <fullName evidence="1">Uncharacterized protein</fullName>
    </submittedName>
</protein>
<dbReference type="EMBL" id="JARK01000153">
    <property type="protein sequence ID" value="EYC41845.1"/>
    <property type="molecule type" value="Genomic_DNA"/>
</dbReference>
<reference evidence="2" key="1">
    <citation type="journal article" date="2015" name="Nat. Genet.">
        <title>The genome and transcriptome of the zoonotic hookworm Ancylostoma ceylanicum identify infection-specific gene families.</title>
        <authorList>
            <person name="Schwarz E.M."/>
            <person name="Hu Y."/>
            <person name="Antoshechkin I."/>
            <person name="Miller M.M."/>
            <person name="Sternberg P.W."/>
            <person name="Aroian R.V."/>
        </authorList>
    </citation>
    <scope>NUCLEOTIDE SEQUENCE</scope>
    <source>
        <strain evidence="2">HY135</strain>
    </source>
</reference>
<keyword evidence="2" id="KW-1185">Reference proteome</keyword>
<gene>
    <name evidence="1" type="primary">Acey_s0553.g3355</name>
    <name evidence="1" type="synonym">Acey-hot-7</name>
    <name evidence="1" type="ORF">Y032_0553g3355</name>
</gene>
<evidence type="ECO:0000313" key="1">
    <source>
        <dbReference type="EMBL" id="EYC41845.1"/>
    </source>
</evidence>
<evidence type="ECO:0000313" key="2">
    <source>
        <dbReference type="Proteomes" id="UP000024635"/>
    </source>
</evidence>
<accession>A0A016WQA5</accession>
<comment type="caution">
    <text evidence="1">The sequence shown here is derived from an EMBL/GenBank/DDBJ whole genome shotgun (WGS) entry which is preliminary data.</text>
</comment>
<dbReference type="OrthoDB" id="5803885at2759"/>
<dbReference type="Proteomes" id="UP000024635">
    <property type="component" value="Unassembled WGS sequence"/>
</dbReference>
<name>A0A016WQA5_9BILA</name>
<proteinExistence type="predicted"/>
<organism evidence="1 2">
    <name type="scientific">Ancylostoma ceylanicum</name>
    <dbReference type="NCBI Taxonomy" id="53326"/>
    <lineage>
        <taxon>Eukaryota</taxon>
        <taxon>Metazoa</taxon>
        <taxon>Ecdysozoa</taxon>
        <taxon>Nematoda</taxon>
        <taxon>Chromadorea</taxon>
        <taxon>Rhabditida</taxon>
        <taxon>Rhabditina</taxon>
        <taxon>Rhabditomorpha</taxon>
        <taxon>Strongyloidea</taxon>
        <taxon>Ancylostomatidae</taxon>
        <taxon>Ancylostomatinae</taxon>
        <taxon>Ancylostoma</taxon>
    </lineage>
</organism>